<dbReference type="PANTHER" id="PTHR34472:SF1">
    <property type="entry name" value="SULFUR CARRIER PROTEIN THIS"/>
    <property type="match status" value="1"/>
</dbReference>
<evidence type="ECO:0000313" key="2">
    <source>
        <dbReference type="Proteomes" id="UP000315540"/>
    </source>
</evidence>
<dbReference type="AlphaFoldDB" id="A0A504JAZ2"/>
<dbReference type="Proteomes" id="UP000315540">
    <property type="component" value="Unassembled WGS sequence"/>
</dbReference>
<proteinExistence type="predicted"/>
<dbReference type="PANTHER" id="PTHR34472">
    <property type="entry name" value="SULFUR CARRIER PROTEIN THIS"/>
    <property type="match status" value="1"/>
</dbReference>
<comment type="caution">
    <text evidence="1">The sequence shown here is derived from an EMBL/GenBank/DDBJ whole genome shotgun (WGS) entry which is preliminary data.</text>
</comment>
<dbReference type="InterPro" id="IPR003749">
    <property type="entry name" value="ThiS/MoaD-like"/>
</dbReference>
<organism evidence="1 2">
    <name type="scientific">Aquimarina algicola</name>
    <dbReference type="NCBI Taxonomy" id="2589995"/>
    <lineage>
        <taxon>Bacteria</taxon>
        <taxon>Pseudomonadati</taxon>
        <taxon>Bacteroidota</taxon>
        <taxon>Flavobacteriia</taxon>
        <taxon>Flavobacteriales</taxon>
        <taxon>Flavobacteriaceae</taxon>
        <taxon>Aquimarina</taxon>
    </lineage>
</organism>
<reference evidence="1 2" key="1">
    <citation type="submission" date="2019-06" db="EMBL/GenBank/DDBJ databases">
        <authorList>
            <person name="Meng X."/>
        </authorList>
    </citation>
    <scope>NUCLEOTIDE SEQUENCE [LARGE SCALE GENOMIC DNA]</scope>
    <source>
        <strain evidence="1 2">M625</strain>
    </source>
</reference>
<dbReference type="EMBL" id="VFWZ01000002">
    <property type="protein sequence ID" value="TPN88087.1"/>
    <property type="molecule type" value="Genomic_DNA"/>
</dbReference>
<gene>
    <name evidence="1" type="primary">thiS</name>
    <name evidence="1" type="ORF">FHK87_08275</name>
</gene>
<name>A0A504JAZ2_9FLAO</name>
<evidence type="ECO:0000313" key="1">
    <source>
        <dbReference type="EMBL" id="TPN88087.1"/>
    </source>
</evidence>
<dbReference type="InterPro" id="IPR012675">
    <property type="entry name" value="Beta-grasp_dom_sf"/>
</dbReference>
<dbReference type="InterPro" id="IPR016155">
    <property type="entry name" value="Mopterin_synth/thiamin_S_b"/>
</dbReference>
<keyword evidence="2" id="KW-1185">Reference proteome</keyword>
<dbReference type="NCBIfam" id="TIGR01683">
    <property type="entry name" value="thiS"/>
    <property type="match status" value="1"/>
</dbReference>
<dbReference type="Pfam" id="PF02597">
    <property type="entry name" value="ThiS"/>
    <property type="match status" value="1"/>
</dbReference>
<protein>
    <submittedName>
        <fullName evidence="1">Sulfur carrier protein ThiS</fullName>
    </submittedName>
</protein>
<sequence length="66" mass="7211">MTVNVNHQSQTIPDNCSIQHLLANLDIATNGIAIAINNHIITKEQWDTTLICDQDNITIIKATQGG</sequence>
<dbReference type="Gene3D" id="3.10.20.30">
    <property type="match status" value="1"/>
</dbReference>
<accession>A0A504JAZ2</accession>
<dbReference type="InterPro" id="IPR010035">
    <property type="entry name" value="Thi_S"/>
</dbReference>
<dbReference type="SUPFAM" id="SSF54285">
    <property type="entry name" value="MoaD/ThiS"/>
    <property type="match status" value="1"/>
</dbReference>